<reference evidence="1 2" key="1">
    <citation type="submission" date="2019-11" db="EMBL/GenBank/DDBJ databases">
        <authorList>
            <person name="Holert J."/>
        </authorList>
    </citation>
    <scope>NUCLEOTIDE SEQUENCE [LARGE SCALE GENOMIC DNA]</scope>
    <source>
        <strain evidence="1">SB11_3</strain>
    </source>
</reference>
<evidence type="ECO:0000313" key="2">
    <source>
        <dbReference type="Proteomes" id="UP000441399"/>
    </source>
</evidence>
<protein>
    <submittedName>
        <fullName evidence="1">Uncharacterized protein</fullName>
    </submittedName>
</protein>
<dbReference type="EMBL" id="CACSIO010000005">
    <property type="protein sequence ID" value="CAA0098937.1"/>
    <property type="molecule type" value="Genomic_DNA"/>
</dbReference>
<name>A0A5S9P679_9GAMM</name>
<dbReference type="Proteomes" id="UP000441399">
    <property type="component" value="Unassembled WGS sequence"/>
</dbReference>
<proteinExistence type="predicted"/>
<accession>A0A5S9P679</accession>
<evidence type="ECO:0000313" key="1">
    <source>
        <dbReference type="EMBL" id="CAA0098937.1"/>
    </source>
</evidence>
<sequence length="58" mass="6735">MEWQEINCLIEALEALIRSYQSQLSDPNIDEADLDNELSYAKILLSKYKEKRDEIAAC</sequence>
<dbReference type="AlphaFoldDB" id="A0A5S9P679"/>
<gene>
    <name evidence="1" type="ORF">OPDIPICF_04216</name>
</gene>
<keyword evidence="2" id="KW-1185">Reference proteome</keyword>
<organism evidence="1 2">
    <name type="scientific">BD1-7 clade bacterium</name>
    <dbReference type="NCBI Taxonomy" id="2029982"/>
    <lineage>
        <taxon>Bacteria</taxon>
        <taxon>Pseudomonadati</taxon>
        <taxon>Pseudomonadota</taxon>
        <taxon>Gammaproteobacteria</taxon>
        <taxon>Cellvibrionales</taxon>
        <taxon>Spongiibacteraceae</taxon>
        <taxon>BD1-7 clade</taxon>
    </lineage>
</organism>